<keyword evidence="4" id="KW-0949">S-adenosyl-L-methionine</keyword>
<dbReference type="PANTHER" id="PTHR11265:SF0">
    <property type="entry name" value="12S RRNA N4-METHYLCYTIDINE METHYLTRANSFERASE"/>
    <property type="match status" value="1"/>
</dbReference>
<dbReference type="Proteomes" id="UP001212841">
    <property type="component" value="Unassembled WGS sequence"/>
</dbReference>
<gene>
    <name evidence="6" type="ORF">HK097_004634</name>
</gene>
<dbReference type="PANTHER" id="PTHR11265">
    <property type="entry name" value="S-ADENOSYL-METHYLTRANSFERASE MRAW"/>
    <property type="match status" value="1"/>
</dbReference>
<feature type="non-terminal residue" evidence="6">
    <location>
        <position position="1"/>
    </location>
</feature>
<protein>
    <submittedName>
        <fullName evidence="6">Uncharacterized protein</fullName>
    </submittedName>
</protein>
<dbReference type="InterPro" id="IPR029063">
    <property type="entry name" value="SAM-dependent_MTases_sf"/>
</dbReference>
<feature type="compositionally biased region" description="Basic residues" evidence="5">
    <location>
        <begin position="298"/>
        <end position="310"/>
    </location>
</feature>
<comment type="similarity">
    <text evidence="1">Belongs to the methyltransferase superfamily. RsmH family.</text>
</comment>
<dbReference type="Gene3D" id="1.10.150.170">
    <property type="entry name" value="Putative methyltransferase TM0872, insert domain"/>
    <property type="match status" value="1"/>
</dbReference>
<evidence type="ECO:0000256" key="1">
    <source>
        <dbReference type="ARBA" id="ARBA00010396"/>
    </source>
</evidence>
<evidence type="ECO:0000313" key="6">
    <source>
        <dbReference type="EMBL" id="KAJ3034079.1"/>
    </source>
</evidence>
<dbReference type="InterPro" id="IPR023397">
    <property type="entry name" value="SAM-dep_MeTrfase_MraW_recog"/>
</dbReference>
<accession>A0AAD5S1C0</accession>
<name>A0AAD5S1C0_9FUNG</name>
<dbReference type="NCBIfam" id="TIGR00006">
    <property type="entry name" value="16S rRNA (cytosine(1402)-N(4))-methyltransferase RsmH"/>
    <property type="match status" value="1"/>
</dbReference>
<dbReference type="GO" id="GO:0070475">
    <property type="term" value="P:rRNA base methylation"/>
    <property type="evidence" value="ECO:0007669"/>
    <property type="project" value="TreeGrafter"/>
</dbReference>
<feature type="region of interest" description="Disordered" evidence="5">
    <location>
        <begin position="261"/>
        <end position="310"/>
    </location>
</feature>
<dbReference type="EMBL" id="JADGJD010002205">
    <property type="protein sequence ID" value="KAJ3034079.1"/>
    <property type="molecule type" value="Genomic_DNA"/>
</dbReference>
<evidence type="ECO:0000256" key="3">
    <source>
        <dbReference type="ARBA" id="ARBA00022679"/>
    </source>
</evidence>
<dbReference type="GO" id="GO:0071424">
    <property type="term" value="F:rRNA (cytosine-N4-)-methyltransferase activity"/>
    <property type="evidence" value="ECO:0007669"/>
    <property type="project" value="TreeGrafter"/>
</dbReference>
<keyword evidence="2" id="KW-0489">Methyltransferase</keyword>
<dbReference type="SUPFAM" id="SSF53335">
    <property type="entry name" value="S-adenosyl-L-methionine-dependent methyltransferases"/>
    <property type="match status" value="1"/>
</dbReference>
<reference evidence="6" key="1">
    <citation type="submission" date="2020-05" db="EMBL/GenBank/DDBJ databases">
        <title>Phylogenomic resolution of chytrid fungi.</title>
        <authorList>
            <person name="Stajich J.E."/>
            <person name="Amses K."/>
            <person name="Simmons R."/>
            <person name="Seto K."/>
            <person name="Myers J."/>
            <person name="Bonds A."/>
            <person name="Quandt C.A."/>
            <person name="Barry K."/>
            <person name="Liu P."/>
            <person name="Grigoriev I."/>
            <person name="Longcore J.E."/>
            <person name="James T.Y."/>
        </authorList>
    </citation>
    <scope>NUCLEOTIDE SEQUENCE</scope>
    <source>
        <strain evidence="6">JEL0318</strain>
    </source>
</reference>
<evidence type="ECO:0000256" key="4">
    <source>
        <dbReference type="ARBA" id="ARBA00022691"/>
    </source>
</evidence>
<proteinExistence type="inferred from homology"/>
<keyword evidence="7" id="KW-1185">Reference proteome</keyword>
<comment type="caution">
    <text evidence="6">The sequence shown here is derived from an EMBL/GenBank/DDBJ whole genome shotgun (WGS) entry which is preliminary data.</text>
</comment>
<dbReference type="SUPFAM" id="SSF81799">
    <property type="entry name" value="Putative methyltransferase TM0872, insert domain"/>
    <property type="match status" value="1"/>
</dbReference>
<dbReference type="Gene3D" id="3.40.50.150">
    <property type="entry name" value="Vaccinia Virus protein VP39"/>
    <property type="match status" value="1"/>
</dbReference>
<organism evidence="6 7">
    <name type="scientific">Rhizophlyctis rosea</name>
    <dbReference type="NCBI Taxonomy" id="64517"/>
    <lineage>
        <taxon>Eukaryota</taxon>
        <taxon>Fungi</taxon>
        <taxon>Fungi incertae sedis</taxon>
        <taxon>Chytridiomycota</taxon>
        <taxon>Chytridiomycota incertae sedis</taxon>
        <taxon>Chytridiomycetes</taxon>
        <taxon>Rhizophlyctidales</taxon>
        <taxon>Rhizophlyctidaceae</taxon>
        <taxon>Rhizophlyctis</taxon>
    </lineage>
</organism>
<evidence type="ECO:0000256" key="2">
    <source>
        <dbReference type="ARBA" id="ARBA00022603"/>
    </source>
</evidence>
<sequence length="310" mass="34999">MLDTFNCRVIALDQDPHAFARAEKLSEEEQYRGRVLPVFGKFGDLPNLIKEQLDLSGACIDGILFDIGVSSNQLDDGSRGFSLRFDGPLDMRMASPGGNSQISKRLKRTLTAEAIVNGFPEEELGNIILKYGEEKSWRKIARAIVEAREYGAIETTHQLADIIADATGRNWKRGEGTQGIVKSHPAVRTFQSLRIYINDELNELRKGLHAAEVLLKPGGRCIVVTFHSLEDRIAKRFFKHTSGTESGLQVSDWAEWEKENVMSRKKNGREKERDDGDGELGELEGGLKALEKEQLRDRYHRRTRNAMKEE</sequence>
<dbReference type="Pfam" id="PF01795">
    <property type="entry name" value="Methyltransf_5"/>
    <property type="match status" value="1"/>
</dbReference>
<dbReference type="InterPro" id="IPR002903">
    <property type="entry name" value="RsmH"/>
</dbReference>
<evidence type="ECO:0000256" key="5">
    <source>
        <dbReference type="SAM" id="MobiDB-lite"/>
    </source>
</evidence>
<keyword evidence="3" id="KW-0808">Transferase</keyword>
<dbReference type="AlphaFoldDB" id="A0AAD5S1C0"/>
<evidence type="ECO:0000313" key="7">
    <source>
        <dbReference type="Proteomes" id="UP001212841"/>
    </source>
</evidence>